<proteinExistence type="predicted"/>
<keyword evidence="3" id="KW-0571">Peptide transport</keyword>
<protein>
    <recommendedName>
        <fullName evidence="6">Oligopeptide transport permease C-like N-terminal domain-containing protein</fullName>
    </recommendedName>
</protein>
<keyword evidence="2" id="KW-0813">Transport</keyword>
<evidence type="ECO:0000256" key="3">
    <source>
        <dbReference type="ARBA" id="ARBA00022856"/>
    </source>
</evidence>
<feature type="transmembrane region" description="Helical" evidence="5">
    <location>
        <begin position="7"/>
        <end position="29"/>
    </location>
</feature>
<accession>A0ABW2BA75</accession>
<dbReference type="Pfam" id="PF12911">
    <property type="entry name" value="OppC_N"/>
    <property type="match status" value="1"/>
</dbReference>
<keyword evidence="5" id="KW-0472">Membrane</keyword>
<dbReference type="PANTHER" id="PTHR43386">
    <property type="entry name" value="OLIGOPEPTIDE TRANSPORT SYSTEM PERMEASE PROTEIN APPC"/>
    <property type="match status" value="1"/>
</dbReference>
<keyword evidence="4" id="KW-0653">Protein transport</keyword>
<feature type="domain" description="Oligopeptide transport permease C-like N-terminal" evidence="6">
    <location>
        <begin position="2"/>
        <end position="38"/>
    </location>
</feature>
<evidence type="ECO:0000313" key="7">
    <source>
        <dbReference type="EMBL" id="MFC6762136.1"/>
    </source>
</evidence>
<organism evidence="7 8">
    <name type="scientific">Sulfitobacter porphyrae</name>
    <dbReference type="NCBI Taxonomy" id="1246864"/>
    <lineage>
        <taxon>Bacteria</taxon>
        <taxon>Pseudomonadati</taxon>
        <taxon>Pseudomonadota</taxon>
        <taxon>Alphaproteobacteria</taxon>
        <taxon>Rhodobacterales</taxon>
        <taxon>Roseobacteraceae</taxon>
        <taxon>Sulfitobacter</taxon>
    </lineage>
</organism>
<gene>
    <name evidence="7" type="ORF">ACFQFQ_25710</name>
</gene>
<keyword evidence="8" id="KW-1185">Reference proteome</keyword>
<dbReference type="PANTHER" id="PTHR43386:SF1">
    <property type="entry name" value="D,D-DIPEPTIDE TRANSPORT SYSTEM PERMEASE PROTEIN DDPC-RELATED"/>
    <property type="match status" value="1"/>
</dbReference>
<evidence type="ECO:0000256" key="5">
    <source>
        <dbReference type="SAM" id="Phobius"/>
    </source>
</evidence>
<dbReference type="EMBL" id="JBHSWG010000003">
    <property type="protein sequence ID" value="MFC6762136.1"/>
    <property type="molecule type" value="Genomic_DNA"/>
</dbReference>
<comment type="caution">
    <text evidence="7">The sequence shown here is derived from an EMBL/GenBank/DDBJ whole genome shotgun (WGS) entry which is preliminary data.</text>
</comment>
<keyword evidence="5" id="KW-1133">Transmembrane helix</keyword>
<dbReference type="Proteomes" id="UP001596353">
    <property type="component" value="Unassembled WGS sequence"/>
</dbReference>
<dbReference type="InterPro" id="IPR050366">
    <property type="entry name" value="BP-dependent_transpt_permease"/>
</dbReference>
<evidence type="ECO:0000256" key="2">
    <source>
        <dbReference type="ARBA" id="ARBA00022448"/>
    </source>
</evidence>
<sequence>MFRRNRAAMIGLVVLCLIVLSAIFGPMLYPTGPFEMVWAPFSPPGEEGYLLGTDYLGRDLLAQILHGARVTLIIGLSAAVVTVVIGVTVGALAATTAASWKRR</sequence>
<evidence type="ECO:0000313" key="8">
    <source>
        <dbReference type="Proteomes" id="UP001596353"/>
    </source>
</evidence>
<reference evidence="8" key="1">
    <citation type="journal article" date="2019" name="Int. J. Syst. Evol. Microbiol.">
        <title>The Global Catalogue of Microorganisms (GCM) 10K type strain sequencing project: providing services to taxonomists for standard genome sequencing and annotation.</title>
        <authorList>
            <consortium name="The Broad Institute Genomics Platform"/>
            <consortium name="The Broad Institute Genome Sequencing Center for Infectious Disease"/>
            <person name="Wu L."/>
            <person name="Ma J."/>
        </authorList>
    </citation>
    <scope>NUCLEOTIDE SEQUENCE [LARGE SCALE GENOMIC DNA]</scope>
    <source>
        <strain evidence="8">CCUG 66188</strain>
    </source>
</reference>
<feature type="transmembrane region" description="Helical" evidence="5">
    <location>
        <begin position="70"/>
        <end position="94"/>
    </location>
</feature>
<evidence type="ECO:0000256" key="1">
    <source>
        <dbReference type="ARBA" id="ARBA00004651"/>
    </source>
</evidence>
<dbReference type="InterPro" id="IPR025966">
    <property type="entry name" value="OppC_N"/>
</dbReference>
<evidence type="ECO:0000256" key="4">
    <source>
        <dbReference type="ARBA" id="ARBA00022927"/>
    </source>
</evidence>
<keyword evidence="5" id="KW-0812">Transmembrane</keyword>
<name>A0ABW2BA75_9RHOB</name>
<comment type="subcellular location">
    <subcellularLocation>
        <location evidence="1">Cell membrane</location>
        <topology evidence="1">Multi-pass membrane protein</topology>
    </subcellularLocation>
</comment>
<evidence type="ECO:0000259" key="6">
    <source>
        <dbReference type="Pfam" id="PF12911"/>
    </source>
</evidence>